<accession>A0A1I7Z8P8</accession>
<dbReference type="WBParaSite" id="L893_g23890.t1">
    <property type="protein sequence ID" value="L893_g23890.t1"/>
    <property type="gene ID" value="L893_g23890"/>
</dbReference>
<evidence type="ECO:0000313" key="1">
    <source>
        <dbReference type="Proteomes" id="UP000095287"/>
    </source>
</evidence>
<sequence length="124" mass="14064">MVIQRPRENEKESRATLSRTHSSISFLFTQRRSDWGSIIPKQKLFNRPLIDSSVYLNHAPTEMLLIVAGANIYFLSAHYYVLDPVVQRHTSPTQSSRRIASSEAQSSTVMVKAELNYVPITTLA</sequence>
<organism evidence="1 2">
    <name type="scientific">Steinernema glaseri</name>
    <dbReference type="NCBI Taxonomy" id="37863"/>
    <lineage>
        <taxon>Eukaryota</taxon>
        <taxon>Metazoa</taxon>
        <taxon>Ecdysozoa</taxon>
        <taxon>Nematoda</taxon>
        <taxon>Chromadorea</taxon>
        <taxon>Rhabditida</taxon>
        <taxon>Tylenchina</taxon>
        <taxon>Panagrolaimomorpha</taxon>
        <taxon>Strongyloidoidea</taxon>
        <taxon>Steinernematidae</taxon>
        <taxon>Steinernema</taxon>
    </lineage>
</organism>
<keyword evidence="1" id="KW-1185">Reference proteome</keyword>
<dbReference type="Proteomes" id="UP000095287">
    <property type="component" value="Unplaced"/>
</dbReference>
<dbReference type="AlphaFoldDB" id="A0A1I7Z8P8"/>
<evidence type="ECO:0000313" key="2">
    <source>
        <dbReference type="WBParaSite" id="L893_g23890.t1"/>
    </source>
</evidence>
<name>A0A1I7Z8P8_9BILA</name>
<proteinExistence type="predicted"/>
<reference evidence="2" key="1">
    <citation type="submission" date="2016-11" db="UniProtKB">
        <authorList>
            <consortium name="WormBaseParasite"/>
        </authorList>
    </citation>
    <scope>IDENTIFICATION</scope>
</reference>
<protein>
    <submittedName>
        <fullName evidence="2">7TM_GPCR_Srx domain-containing protein</fullName>
    </submittedName>
</protein>